<dbReference type="GO" id="GO:0051082">
    <property type="term" value="F:unfolded protein binding"/>
    <property type="evidence" value="ECO:0007669"/>
    <property type="project" value="InterPro"/>
</dbReference>
<keyword evidence="4" id="KW-0862">Zinc</keyword>
<comment type="caution">
    <text evidence="7">The sequence shown here is derived from an EMBL/GenBank/DDBJ whole genome shotgun (WGS) entry which is preliminary data.</text>
</comment>
<dbReference type="Pfam" id="PF01556">
    <property type="entry name" value="DnaJ_C"/>
    <property type="match status" value="1"/>
</dbReference>
<evidence type="ECO:0000313" key="8">
    <source>
        <dbReference type="Proteomes" id="UP000093080"/>
    </source>
</evidence>
<keyword evidence="8" id="KW-1185">Reference proteome</keyword>
<dbReference type="STRING" id="1156395.DBT_1414"/>
<protein>
    <submittedName>
        <fullName evidence="7">Chaperone protein DnaJ</fullName>
    </submittedName>
</protein>
<dbReference type="PROSITE" id="PS50076">
    <property type="entry name" value="DNAJ_2"/>
    <property type="match status" value="1"/>
</dbReference>
<dbReference type="EMBL" id="MAGO01000006">
    <property type="protein sequence ID" value="OCC15291.1"/>
    <property type="molecule type" value="Genomic_DNA"/>
</dbReference>
<dbReference type="InterPro" id="IPR008971">
    <property type="entry name" value="HSP40/DnaJ_pept-bd"/>
</dbReference>
<dbReference type="Pfam" id="PF00226">
    <property type="entry name" value="DnaJ"/>
    <property type="match status" value="1"/>
</dbReference>
<dbReference type="Gene3D" id="1.10.287.110">
    <property type="entry name" value="DnaJ domain"/>
    <property type="match status" value="1"/>
</dbReference>
<feature type="domain" description="J" evidence="6">
    <location>
        <begin position="5"/>
        <end position="70"/>
    </location>
</feature>
<dbReference type="OrthoDB" id="9779889at2"/>
<name>A0A1B9F6A1_9BACT</name>
<dbReference type="InterPro" id="IPR018253">
    <property type="entry name" value="DnaJ_domain_CS"/>
</dbReference>
<dbReference type="AlphaFoldDB" id="A0A1B9F6A1"/>
<dbReference type="CDD" id="cd10747">
    <property type="entry name" value="DnaJ_C"/>
    <property type="match status" value="1"/>
</dbReference>
<dbReference type="PRINTS" id="PR00625">
    <property type="entry name" value="JDOMAIN"/>
</dbReference>
<dbReference type="Gene3D" id="2.60.260.20">
    <property type="entry name" value="Urease metallochaperone UreE, N-terminal domain"/>
    <property type="match status" value="2"/>
</dbReference>
<dbReference type="PANTHER" id="PTHR43096">
    <property type="entry name" value="DNAJ HOMOLOG 1, MITOCHONDRIAL-RELATED"/>
    <property type="match status" value="1"/>
</dbReference>
<keyword evidence="1" id="KW-0479">Metal-binding</keyword>
<dbReference type="InterPro" id="IPR036869">
    <property type="entry name" value="J_dom_sf"/>
</dbReference>
<dbReference type="FunFam" id="2.60.260.20:FF:000005">
    <property type="entry name" value="Chaperone protein dnaJ 1, mitochondrial"/>
    <property type="match status" value="1"/>
</dbReference>
<dbReference type="RefSeq" id="WP_067618120.1">
    <property type="nucleotide sequence ID" value="NZ_MAGO01000006.1"/>
</dbReference>
<reference evidence="7 8" key="1">
    <citation type="submission" date="2016-06" db="EMBL/GenBank/DDBJ databases">
        <title>Respiratory ammonification of nitrate coupled to the oxidation of elemental sulfur in deep-sea autotrophic thermophilic bacteria.</title>
        <authorList>
            <person name="Slobodkina G.B."/>
            <person name="Mardanov A.V."/>
            <person name="Ravin N.V."/>
            <person name="Frolova A.A."/>
            <person name="Viryasiv M.B."/>
            <person name="Chernyh N.A."/>
            <person name="Bonch-Osmolovskaya E.A."/>
            <person name="Slobodkin A.I."/>
        </authorList>
    </citation>
    <scope>NUCLEOTIDE SEQUENCE [LARGE SCALE GENOMIC DNA]</scope>
    <source>
        <strain evidence="7 8">S69</strain>
    </source>
</reference>
<evidence type="ECO:0000259" key="6">
    <source>
        <dbReference type="PROSITE" id="PS50076"/>
    </source>
</evidence>
<dbReference type="PANTHER" id="PTHR43096:SF48">
    <property type="entry name" value="CHAPERONE PROTEIN DNAJ"/>
    <property type="match status" value="1"/>
</dbReference>
<evidence type="ECO:0000256" key="1">
    <source>
        <dbReference type="ARBA" id="ARBA00022723"/>
    </source>
</evidence>
<dbReference type="PROSITE" id="PS00636">
    <property type="entry name" value="DNAJ_1"/>
    <property type="match status" value="1"/>
</dbReference>
<dbReference type="SUPFAM" id="SSF46565">
    <property type="entry name" value="Chaperone J-domain"/>
    <property type="match status" value="1"/>
</dbReference>
<proteinExistence type="predicted"/>
<dbReference type="SMART" id="SM00271">
    <property type="entry name" value="DnaJ"/>
    <property type="match status" value="1"/>
</dbReference>
<accession>A0A1B9F6A1</accession>
<sequence>MIKKDLYEILGVKSDASQEEIKKAYRKLARKYHPDVNPGDKKAEEKFKEISEAYDILSDPQKRKEYDELRKAAEGVRFTTADGKSAYDFSDFEVRFGPDLGSIFEDLFGFEKDSRGRAPIRGEDLFYRLQIDLRDACFGRSLEIQVPRANTTERLRVTIPKGADDGTVIRLAGKGGPGYNGGPPGDLYIELEIKPDPIFKKEGRDLYYTLPISIFEAIKGAKIKVPTLYGDVMVKIPPGSQCGQKLRLKGKGLPGMKGKGPGDQYVELKVIVPKHLNPEALNKLEELERLIPENIRGE</sequence>
<dbReference type="PATRIC" id="fig|1156395.6.peg.1428"/>
<dbReference type="GO" id="GO:0008270">
    <property type="term" value="F:zinc ion binding"/>
    <property type="evidence" value="ECO:0007669"/>
    <property type="project" value="UniProtKB-KW"/>
</dbReference>
<dbReference type="InterPro" id="IPR001623">
    <property type="entry name" value="DnaJ_domain"/>
</dbReference>
<keyword evidence="5" id="KW-0143">Chaperone</keyword>
<keyword evidence="2" id="KW-0677">Repeat</keyword>
<keyword evidence="3" id="KW-0863">Zinc-finger</keyword>
<evidence type="ECO:0000256" key="3">
    <source>
        <dbReference type="ARBA" id="ARBA00022771"/>
    </source>
</evidence>
<evidence type="ECO:0000256" key="5">
    <source>
        <dbReference type="ARBA" id="ARBA00023186"/>
    </source>
</evidence>
<dbReference type="Proteomes" id="UP000093080">
    <property type="component" value="Unassembled WGS sequence"/>
</dbReference>
<evidence type="ECO:0000313" key="7">
    <source>
        <dbReference type="EMBL" id="OCC15291.1"/>
    </source>
</evidence>
<evidence type="ECO:0000256" key="2">
    <source>
        <dbReference type="ARBA" id="ARBA00022737"/>
    </source>
</evidence>
<dbReference type="CDD" id="cd06257">
    <property type="entry name" value="DnaJ"/>
    <property type="match status" value="1"/>
</dbReference>
<dbReference type="SUPFAM" id="SSF49493">
    <property type="entry name" value="HSP40/DnaJ peptide-binding domain"/>
    <property type="match status" value="2"/>
</dbReference>
<organism evidence="7 8">
    <name type="scientific">Dissulfuribacter thermophilus</name>
    <dbReference type="NCBI Taxonomy" id="1156395"/>
    <lineage>
        <taxon>Bacteria</taxon>
        <taxon>Pseudomonadati</taxon>
        <taxon>Thermodesulfobacteriota</taxon>
        <taxon>Dissulfuribacteria</taxon>
        <taxon>Dissulfuribacterales</taxon>
        <taxon>Dissulfuribacteraceae</taxon>
        <taxon>Dissulfuribacter</taxon>
    </lineage>
</organism>
<gene>
    <name evidence="7" type="ORF">DBT_1414</name>
</gene>
<dbReference type="InterPro" id="IPR002939">
    <property type="entry name" value="DnaJ_C"/>
</dbReference>
<dbReference type="GO" id="GO:0005737">
    <property type="term" value="C:cytoplasm"/>
    <property type="evidence" value="ECO:0007669"/>
    <property type="project" value="TreeGrafter"/>
</dbReference>
<evidence type="ECO:0000256" key="4">
    <source>
        <dbReference type="ARBA" id="ARBA00022833"/>
    </source>
</evidence>
<dbReference type="GO" id="GO:0042026">
    <property type="term" value="P:protein refolding"/>
    <property type="evidence" value="ECO:0007669"/>
    <property type="project" value="TreeGrafter"/>
</dbReference>